<evidence type="ECO:0000313" key="1">
    <source>
        <dbReference type="EMBL" id="VDP25948.1"/>
    </source>
</evidence>
<gene>
    <name evidence="1" type="ORF">HPBE_LOCUS21500</name>
</gene>
<protein>
    <submittedName>
        <fullName evidence="3">RRP7 domain-containing protein</fullName>
    </submittedName>
</protein>
<dbReference type="WBParaSite" id="HPBE_0002150101-mRNA-1">
    <property type="protein sequence ID" value="HPBE_0002150101-mRNA-1"/>
    <property type="gene ID" value="HPBE_0002150101"/>
</dbReference>
<accession>A0A183GGB4</accession>
<accession>A0A3P8CX27</accession>
<name>A0A183GGB4_HELPZ</name>
<proteinExistence type="predicted"/>
<dbReference type="OrthoDB" id="248495at2759"/>
<evidence type="ECO:0000313" key="3">
    <source>
        <dbReference type="WBParaSite" id="HPBE_0002150101-mRNA-1"/>
    </source>
</evidence>
<dbReference type="EMBL" id="UZAH01033062">
    <property type="protein sequence ID" value="VDP25948.1"/>
    <property type="molecule type" value="Genomic_DNA"/>
</dbReference>
<evidence type="ECO:0000313" key="2">
    <source>
        <dbReference type="Proteomes" id="UP000050761"/>
    </source>
</evidence>
<dbReference type="Proteomes" id="UP000050761">
    <property type="component" value="Unassembled WGS sequence"/>
</dbReference>
<sequence>MPLLTAIEDSMEAPVVRLPCIVGEQGSSKLDRGQVQKKPVNNGVPAFQVFEDDGDNADHYLEDIFEMDNHIERFSLNDHDAEKWKASKVPLKKLANCVSTFTVWQDDEANKENEHMAKLFESSEDKEEMKKVARKINFDDD</sequence>
<reference evidence="3" key="2">
    <citation type="submission" date="2019-09" db="UniProtKB">
        <authorList>
            <consortium name="WormBaseParasite"/>
        </authorList>
    </citation>
    <scope>IDENTIFICATION</scope>
</reference>
<organism evidence="2 3">
    <name type="scientific">Heligmosomoides polygyrus</name>
    <name type="common">Parasitic roundworm</name>
    <dbReference type="NCBI Taxonomy" id="6339"/>
    <lineage>
        <taxon>Eukaryota</taxon>
        <taxon>Metazoa</taxon>
        <taxon>Ecdysozoa</taxon>
        <taxon>Nematoda</taxon>
        <taxon>Chromadorea</taxon>
        <taxon>Rhabditida</taxon>
        <taxon>Rhabditina</taxon>
        <taxon>Rhabditomorpha</taxon>
        <taxon>Strongyloidea</taxon>
        <taxon>Heligmosomidae</taxon>
        <taxon>Heligmosomoides</taxon>
    </lineage>
</organism>
<keyword evidence="2" id="KW-1185">Reference proteome</keyword>
<dbReference type="AlphaFoldDB" id="A0A183GGB4"/>
<reference evidence="1 2" key="1">
    <citation type="submission" date="2018-11" db="EMBL/GenBank/DDBJ databases">
        <authorList>
            <consortium name="Pathogen Informatics"/>
        </authorList>
    </citation>
    <scope>NUCLEOTIDE SEQUENCE [LARGE SCALE GENOMIC DNA]</scope>
</reference>